<dbReference type="InterPro" id="IPR031052">
    <property type="entry name" value="FHY3/FAR1"/>
</dbReference>
<keyword evidence="4" id="KW-1185">Reference proteome</keyword>
<dbReference type="AlphaFoldDB" id="A0AAQ3RAL9"/>
<evidence type="ECO:0000256" key="1">
    <source>
        <dbReference type="RuleBase" id="RU367018"/>
    </source>
</evidence>
<comment type="similarity">
    <text evidence="1">Belongs to the FHY3/FAR1 family.</text>
</comment>
<keyword evidence="1" id="KW-0539">Nucleus</keyword>
<name>A0AAQ3RAL9_VIGMU</name>
<keyword evidence="1" id="KW-0862">Zinc</keyword>
<dbReference type="PANTHER" id="PTHR31669">
    <property type="entry name" value="PROTEIN FAR1-RELATED SEQUENCE 10-RELATED"/>
    <property type="match status" value="1"/>
</dbReference>
<dbReference type="Proteomes" id="UP001374535">
    <property type="component" value="Chromosome 11"/>
</dbReference>
<dbReference type="GO" id="GO:0006355">
    <property type="term" value="P:regulation of DNA-templated transcription"/>
    <property type="evidence" value="ECO:0007669"/>
    <property type="project" value="UniProtKB-UniRule"/>
</dbReference>
<keyword evidence="1" id="KW-0863">Zinc-finger</keyword>
<gene>
    <name evidence="3" type="ORF">V8G54_035307</name>
</gene>
<feature type="domain" description="MULE transposase" evidence="2">
    <location>
        <begin position="29"/>
        <end position="71"/>
    </location>
</feature>
<dbReference type="Pfam" id="PF10551">
    <property type="entry name" value="MULE"/>
    <property type="match status" value="1"/>
</dbReference>
<dbReference type="EMBL" id="CP144690">
    <property type="protein sequence ID" value="WVY89793.1"/>
    <property type="molecule type" value="Genomic_DNA"/>
</dbReference>
<evidence type="ECO:0000313" key="4">
    <source>
        <dbReference type="Proteomes" id="UP001374535"/>
    </source>
</evidence>
<keyword evidence="1" id="KW-0479">Metal-binding</keyword>
<comment type="function">
    <text evidence="1">Putative transcription activator involved in regulating light control of development.</text>
</comment>
<feature type="non-terminal residue" evidence="3">
    <location>
        <position position="1"/>
    </location>
</feature>
<proteinExistence type="inferred from homology"/>
<dbReference type="PANTHER" id="PTHR31669:SF263">
    <property type="entry name" value="PROTEIN FAR1-RELATED SEQUENCE"/>
    <property type="match status" value="1"/>
</dbReference>
<comment type="subcellular location">
    <subcellularLocation>
        <location evidence="1">Nucleus</location>
    </subcellularLocation>
</comment>
<evidence type="ECO:0000313" key="3">
    <source>
        <dbReference type="EMBL" id="WVY89793.1"/>
    </source>
</evidence>
<reference evidence="3 4" key="1">
    <citation type="journal article" date="2023" name="Life. Sci Alliance">
        <title>Evolutionary insights into 3D genome organization and epigenetic landscape of Vigna mungo.</title>
        <authorList>
            <person name="Junaid A."/>
            <person name="Singh B."/>
            <person name="Bhatia S."/>
        </authorList>
    </citation>
    <scope>NUCLEOTIDE SEQUENCE [LARGE SCALE GENOMIC DNA]</scope>
    <source>
        <strain evidence="3">Urdbean</strain>
    </source>
</reference>
<organism evidence="3 4">
    <name type="scientific">Vigna mungo</name>
    <name type="common">Black gram</name>
    <name type="synonym">Phaseolus mungo</name>
    <dbReference type="NCBI Taxonomy" id="3915"/>
    <lineage>
        <taxon>Eukaryota</taxon>
        <taxon>Viridiplantae</taxon>
        <taxon>Streptophyta</taxon>
        <taxon>Embryophyta</taxon>
        <taxon>Tracheophyta</taxon>
        <taxon>Spermatophyta</taxon>
        <taxon>Magnoliopsida</taxon>
        <taxon>eudicotyledons</taxon>
        <taxon>Gunneridae</taxon>
        <taxon>Pentapetalae</taxon>
        <taxon>rosids</taxon>
        <taxon>fabids</taxon>
        <taxon>Fabales</taxon>
        <taxon>Fabaceae</taxon>
        <taxon>Papilionoideae</taxon>
        <taxon>50 kb inversion clade</taxon>
        <taxon>NPAAA clade</taxon>
        <taxon>indigoferoid/millettioid clade</taxon>
        <taxon>Phaseoleae</taxon>
        <taxon>Vigna</taxon>
    </lineage>
</organism>
<dbReference type="InterPro" id="IPR018289">
    <property type="entry name" value="MULE_transposase_dom"/>
</dbReference>
<accession>A0AAQ3RAL9</accession>
<dbReference type="GO" id="GO:0005634">
    <property type="term" value="C:nucleus"/>
    <property type="evidence" value="ECO:0007669"/>
    <property type="project" value="UniProtKB-SubCell"/>
</dbReference>
<sequence length="262" mass="30233">VSGAKEVVERGIANCVDKVVMSLNNSQSFACFVKGKCPQTIIIDQDHALKEVVSTELPNTKHAFCIWHIATKLPTWFSFLLGTKYDDFKTKFYKLYNLECESDFEQQWDLMVRRFHLSNNTYIEALYSHRQFWALAYLKEFFFAGMTTTRRSESINSYIKRFLDVKMSLVDFVNQVGVVVNKLEKRRECVKKVESLKTKDRVEVATKELKKVIHYLKGMPKVQENSIDLEHGVLNVDECDIENPITSKTKGRPRGSRAKGGV</sequence>
<protein>
    <recommendedName>
        <fullName evidence="1">Protein FAR1-RELATED SEQUENCE</fullName>
    </recommendedName>
</protein>
<dbReference type="GO" id="GO:0008270">
    <property type="term" value="F:zinc ion binding"/>
    <property type="evidence" value="ECO:0007669"/>
    <property type="project" value="UniProtKB-UniRule"/>
</dbReference>
<evidence type="ECO:0000259" key="2">
    <source>
        <dbReference type="Pfam" id="PF10551"/>
    </source>
</evidence>